<dbReference type="PANTHER" id="PTHR44542:SF14">
    <property type="entry name" value="PROTEIN HIGH ARSENIC CONTENT 1, MITOCHONDRIAL-RELATED"/>
    <property type="match status" value="1"/>
</dbReference>
<dbReference type="SUPFAM" id="SSF52821">
    <property type="entry name" value="Rhodanese/Cell cycle control phosphatase"/>
    <property type="match status" value="1"/>
</dbReference>
<dbReference type="AlphaFoldDB" id="A0A7R9XTA4"/>
<dbReference type="Pfam" id="PF00581">
    <property type="entry name" value="Rhodanese"/>
    <property type="match status" value="1"/>
</dbReference>
<dbReference type="InterPro" id="IPR036873">
    <property type="entry name" value="Rhodanese-like_dom_sf"/>
</dbReference>
<protein>
    <recommendedName>
        <fullName evidence="1">Rhodanese domain-containing protein</fullName>
    </recommendedName>
</protein>
<gene>
    <name evidence="2" type="ORF">OLUC0939_LOCUS6442</name>
</gene>
<organism evidence="2">
    <name type="scientific">Ostreococcus sp. 'lucimarinus'</name>
    <dbReference type="NCBI Taxonomy" id="242159"/>
    <lineage>
        <taxon>Eukaryota</taxon>
        <taxon>Viridiplantae</taxon>
        <taxon>Chlorophyta</taxon>
        <taxon>Mamiellophyceae</taxon>
        <taxon>Mamiellales</taxon>
        <taxon>Bathycoccaceae</taxon>
        <taxon>Ostreococcus</taxon>
    </lineage>
</organism>
<dbReference type="CDD" id="cd00158">
    <property type="entry name" value="RHOD"/>
    <property type="match status" value="1"/>
</dbReference>
<feature type="domain" description="Rhodanese" evidence="1">
    <location>
        <begin position="67"/>
        <end position="166"/>
    </location>
</feature>
<dbReference type="EMBL" id="HBDX01007481">
    <property type="protein sequence ID" value="CAD8225702.1"/>
    <property type="molecule type" value="Transcribed_RNA"/>
</dbReference>
<dbReference type="Gene3D" id="3.40.250.10">
    <property type="entry name" value="Rhodanese-like domain"/>
    <property type="match status" value="1"/>
</dbReference>
<dbReference type="SMART" id="SM00450">
    <property type="entry name" value="RHOD"/>
    <property type="match status" value="1"/>
</dbReference>
<sequence>MFNAMPRASLSPASSLFTSRRVGVDSDVSLTSVVDNHHRRARVVGRRARHVARASEVDIDAGKYMLEREDYLFVDCRSWKEYDRSHITKPPAKTINVPLAQDASVEDWVKAAREKTRPGMKLLIVDADGARVAELVSGLEAAGYTNAVPVAGGYAAWTAKYTTFGRKVPPKGKFVSTGKEALKSGLDLDPNVASAYEENWGRAPPKYGEEAKSD</sequence>
<proteinExistence type="predicted"/>
<dbReference type="InterPro" id="IPR001763">
    <property type="entry name" value="Rhodanese-like_dom"/>
</dbReference>
<dbReference type="InterPro" id="IPR044684">
    <property type="entry name" value="STR17/STR18/HARC1-like"/>
</dbReference>
<evidence type="ECO:0000259" key="1">
    <source>
        <dbReference type="PROSITE" id="PS50206"/>
    </source>
</evidence>
<accession>A0A7R9XTA4</accession>
<dbReference type="PANTHER" id="PTHR44542">
    <property type="entry name" value="THIOSULFATE SULFURTRANSFERASE 18"/>
    <property type="match status" value="1"/>
</dbReference>
<dbReference type="PROSITE" id="PS50206">
    <property type="entry name" value="RHODANESE_3"/>
    <property type="match status" value="1"/>
</dbReference>
<reference evidence="2" key="1">
    <citation type="submission" date="2021-01" db="EMBL/GenBank/DDBJ databases">
        <authorList>
            <person name="Corre E."/>
            <person name="Pelletier E."/>
            <person name="Niang G."/>
            <person name="Scheremetjew M."/>
            <person name="Finn R."/>
            <person name="Kale V."/>
            <person name="Holt S."/>
            <person name="Cochrane G."/>
            <person name="Meng A."/>
            <person name="Brown T."/>
            <person name="Cohen L."/>
        </authorList>
    </citation>
    <scope>NUCLEOTIDE SEQUENCE</scope>
    <source>
        <strain evidence="2">Clade-A-BCC118000</strain>
    </source>
</reference>
<evidence type="ECO:0000313" key="2">
    <source>
        <dbReference type="EMBL" id="CAD8225702.1"/>
    </source>
</evidence>
<dbReference type="GO" id="GO:0003824">
    <property type="term" value="F:catalytic activity"/>
    <property type="evidence" value="ECO:0007669"/>
    <property type="project" value="InterPro"/>
</dbReference>
<name>A0A7R9XTA4_9CHLO</name>